<dbReference type="PATRIC" id="fig|1246995.3.peg.4492"/>
<proteinExistence type="predicted"/>
<keyword evidence="1" id="KW-0378">Hydrolase</keyword>
<dbReference type="KEGG" id="afs:AFR_22160"/>
<evidence type="ECO:0000256" key="1">
    <source>
        <dbReference type="ARBA" id="ARBA00022801"/>
    </source>
</evidence>
<dbReference type="InterPro" id="IPR036452">
    <property type="entry name" value="Ribo_hydro-like"/>
</dbReference>
<evidence type="ECO:0000313" key="4">
    <source>
        <dbReference type="EMBL" id="AGZ42702.1"/>
    </source>
</evidence>
<dbReference type="InterPro" id="IPR023186">
    <property type="entry name" value="IUNH"/>
</dbReference>
<dbReference type="PANTHER" id="PTHR12304:SF4">
    <property type="entry name" value="URIDINE NUCLEOSIDASE"/>
    <property type="match status" value="1"/>
</dbReference>
<name>U5W111_9ACTN</name>
<evidence type="ECO:0000313" key="5">
    <source>
        <dbReference type="Proteomes" id="UP000017746"/>
    </source>
</evidence>
<dbReference type="InterPro" id="IPR001910">
    <property type="entry name" value="Inosine/uridine_hydrolase_dom"/>
</dbReference>
<dbReference type="GO" id="GO:0006152">
    <property type="term" value="P:purine nucleoside catabolic process"/>
    <property type="evidence" value="ECO:0007669"/>
    <property type="project" value="TreeGrafter"/>
</dbReference>
<reference evidence="4 5" key="1">
    <citation type="journal article" date="2014" name="J. Biotechnol.">
        <title>Complete genome sequence of the actinobacterium Actinoplanes friuliensis HAG 010964, producer of the lipopeptide antibiotic friulimycin.</title>
        <authorList>
            <person name="Ruckert C."/>
            <person name="Szczepanowski R."/>
            <person name="Albersmeier A."/>
            <person name="Goesmann A."/>
            <person name="Fischer N."/>
            <person name="Steinkamper A."/>
            <person name="Puhler A."/>
            <person name="Biener R."/>
            <person name="Schwartz D."/>
            <person name="Kalinowski J."/>
        </authorList>
    </citation>
    <scope>NUCLEOTIDE SEQUENCE [LARGE SCALE GENOMIC DNA]</scope>
    <source>
        <strain evidence="4 5">DSM 7358</strain>
    </source>
</reference>
<dbReference type="RefSeq" id="WP_023363073.1">
    <property type="nucleotide sequence ID" value="NC_022657.1"/>
</dbReference>
<dbReference type="GO" id="GO:0008477">
    <property type="term" value="F:purine nucleosidase activity"/>
    <property type="evidence" value="ECO:0007669"/>
    <property type="project" value="TreeGrafter"/>
</dbReference>
<dbReference type="SUPFAM" id="SSF53590">
    <property type="entry name" value="Nucleoside hydrolase"/>
    <property type="match status" value="1"/>
</dbReference>
<dbReference type="Proteomes" id="UP000017746">
    <property type="component" value="Chromosome"/>
</dbReference>
<evidence type="ECO:0000256" key="2">
    <source>
        <dbReference type="ARBA" id="ARBA00023295"/>
    </source>
</evidence>
<dbReference type="EMBL" id="CP006272">
    <property type="protein sequence ID" value="AGZ42702.1"/>
    <property type="molecule type" value="Genomic_DNA"/>
</dbReference>
<evidence type="ECO:0000259" key="3">
    <source>
        <dbReference type="Pfam" id="PF01156"/>
    </source>
</evidence>
<keyword evidence="5" id="KW-1185">Reference proteome</keyword>
<dbReference type="STRING" id="1246995.AFR_22160"/>
<dbReference type="PANTHER" id="PTHR12304">
    <property type="entry name" value="INOSINE-URIDINE PREFERRING NUCLEOSIDE HYDROLASE"/>
    <property type="match status" value="1"/>
</dbReference>
<dbReference type="CDD" id="cd02650">
    <property type="entry name" value="nuc_hydro_CaPnhB"/>
    <property type="match status" value="1"/>
</dbReference>
<dbReference type="AlphaFoldDB" id="U5W111"/>
<dbReference type="Pfam" id="PF01156">
    <property type="entry name" value="IU_nuc_hydro"/>
    <property type="match status" value="1"/>
</dbReference>
<sequence length="302" mass="31067">MTAFHLDCDTGIDDALALAYLLGHPGVDLTGIGTVSGNTAAGQAARNTLDLLALAGRDDVPVATGAHHPLGGDFAGGAGPVHGSNGIGGVELPHTTRMPDDRSATDLLIEAAHRHPGELRVITTGPLTNLALALRREPELVTLVHDVTAMGGAVRAPGNITGNAEANIANDPAAAAEVLGAGWPVTLVPLDVTMQHRFTEHDRAALAGHGTPLTAALAAMLTSYFDFYETRFGERQVPLHDPLAAGIATGDLVPLDAPLLGLRIESDGQVVEDTAARHPTKVVFSLTGAAAPVIRTLILEAV</sequence>
<protein>
    <submittedName>
        <fullName evidence="4">Purine nucleosidase</fullName>
    </submittedName>
</protein>
<accession>U5W111</accession>
<feature type="domain" description="Inosine/uridine-preferring nucleoside hydrolase" evidence="3">
    <location>
        <begin position="6"/>
        <end position="250"/>
    </location>
</feature>
<dbReference type="GO" id="GO:0005829">
    <property type="term" value="C:cytosol"/>
    <property type="evidence" value="ECO:0007669"/>
    <property type="project" value="TreeGrafter"/>
</dbReference>
<dbReference type="eggNOG" id="COG1957">
    <property type="taxonomic scope" value="Bacteria"/>
</dbReference>
<dbReference type="OrthoDB" id="9797882at2"/>
<keyword evidence="2" id="KW-0326">Glycosidase</keyword>
<organism evidence="4 5">
    <name type="scientific">Actinoplanes friuliensis DSM 7358</name>
    <dbReference type="NCBI Taxonomy" id="1246995"/>
    <lineage>
        <taxon>Bacteria</taxon>
        <taxon>Bacillati</taxon>
        <taxon>Actinomycetota</taxon>
        <taxon>Actinomycetes</taxon>
        <taxon>Micromonosporales</taxon>
        <taxon>Micromonosporaceae</taxon>
        <taxon>Actinoplanes</taxon>
    </lineage>
</organism>
<gene>
    <name evidence="4" type="ORF">AFR_22160</name>
</gene>
<dbReference type="Gene3D" id="3.90.245.10">
    <property type="entry name" value="Ribonucleoside hydrolase-like"/>
    <property type="match status" value="1"/>
</dbReference>
<dbReference type="HOGENOM" id="CLU_036838_2_1_11"/>